<reference evidence="9" key="2">
    <citation type="submission" date="2015-04" db="EMBL/GenBank/DDBJ databases">
        <title>A butyrogenic pathway from the amino acid lysine in a human gut commensal.</title>
        <authorList>
            <person name="de Vos W.M."/>
            <person name="Bui N.T.P."/>
            <person name="Plugge C.M."/>
            <person name="Ritari J."/>
        </authorList>
    </citation>
    <scope>NUCLEOTIDE SEQUENCE [LARGE SCALE GENOMIC DNA]</scope>
    <source>
        <strain evidence="9">AF211</strain>
    </source>
</reference>
<dbReference type="PIRSF" id="PIRSF006483">
    <property type="entry name" value="Membrane_protein_YitT"/>
    <property type="match status" value="1"/>
</dbReference>
<evidence type="ECO:0000259" key="7">
    <source>
        <dbReference type="Pfam" id="PF10035"/>
    </source>
</evidence>
<dbReference type="KEGG" id="ibu:IB211_03364"/>
<evidence type="ECO:0000256" key="5">
    <source>
        <dbReference type="ARBA" id="ARBA00023136"/>
    </source>
</evidence>
<evidence type="ECO:0000256" key="2">
    <source>
        <dbReference type="ARBA" id="ARBA00022475"/>
    </source>
</evidence>
<dbReference type="Proteomes" id="UP000064844">
    <property type="component" value="Chromosome"/>
</dbReference>
<name>A0A0S2W8T0_9FIRM</name>
<sequence length="285" mass="31097">MLTKKTLQEFLLLSLGTSLVSIGVYFFKFPNHFSMGGVSGLSILLGELFSAPWLTPSTFNTLINIIFLALGFVVLDKGFGVRTVYCSLLYSGLVQVLEWIYPMERPLTDELMLELFFAVILPALGAAILFNLGSSTGGTDIAAMILKKYTGLDVGRALLYSDVLIAASALFVFGITAGLCSLLGLVLKSVLVDNVIESLNRRKAFIIVTAHPEIACGYITDNLVRGATLWDAEGAYTHQEHHIVLTVLSRSQAVLLRRHLKAQDPQAFMIVTNSSEIFGKGFLRA</sequence>
<feature type="transmembrane region" description="Helical" evidence="6">
    <location>
        <begin position="58"/>
        <end position="75"/>
    </location>
</feature>
<evidence type="ECO:0000256" key="6">
    <source>
        <dbReference type="SAM" id="Phobius"/>
    </source>
</evidence>
<dbReference type="eggNOG" id="COG1284">
    <property type="taxonomic scope" value="Bacteria"/>
</dbReference>
<evidence type="ECO:0000256" key="3">
    <source>
        <dbReference type="ARBA" id="ARBA00022692"/>
    </source>
</evidence>
<dbReference type="InterPro" id="IPR019264">
    <property type="entry name" value="DUF2179"/>
</dbReference>
<dbReference type="Gene3D" id="3.30.70.120">
    <property type="match status" value="1"/>
</dbReference>
<dbReference type="Pfam" id="PF02588">
    <property type="entry name" value="YitT_membrane"/>
    <property type="match status" value="1"/>
</dbReference>
<dbReference type="InterPro" id="IPR015867">
    <property type="entry name" value="N-reg_PII/ATP_PRibTrfase_C"/>
</dbReference>
<reference evidence="8 9" key="1">
    <citation type="journal article" date="2015" name="Nat. Commun.">
        <title>Production of butyrate from lysine and the Amadori product fructoselysine by a human gut commensal.</title>
        <authorList>
            <person name="Bui T.P."/>
            <person name="Ritari J."/>
            <person name="Boeren S."/>
            <person name="de Waard P."/>
            <person name="Plugge C.M."/>
            <person name="de Vos W.M."/>
        </authorList>
    </citation>
    <scope>NUCLEOTIDE SEQUENCE [LARGE SCALE GENOMIC DNA]</scope>
    <source>
        <strain evidence="8 9">AF211</strain>
    </source>
</reference>
<feature type="transmembrane region" description="Helical" evidence="6">
    <location>
        <begin position="7"/>
        <end position="27"/>
    </location>
</feature>
<gene>
    <name evidence="8" type="ORF">IB211_03364</name>
</gene>
<dbReference type="EMBL" id="CP011307">
    <property type="protein sequence ID" value="ALP95752.1"/>
    <property type="molecule type" value="Genomic_DNA"/>
</dbReference>
<dbReference type="PANTHER" id="PTHR33545:SF9">
    <property type="entry name" value="UPF0750 MEMBRANE PROTEIN YITE"/>
    <property type="match status" value="1"/>
</dbReference>
<keyword evidence="5 6" id="KW-0472">Membrane</keyword>
<feature type="transmembrane region" description="Helical" evidence="6">
    <location>
        <begin position="81"/>
        <end position="101"/>
    </location>
</feature>
<dbReference type="Pfam" id="PF10035">
    <property type="entry name" value="DUF2179"/>
    <property type="match status" value="1"/>
</dbReference>
<evidence type="ECO:0000313" key="8">
    <source>
        <dbReference type="EMBL" id="ALP95752.1"/>
    </source>
</evidence>
<comment type="subcellular location">
    <subcellularLocation>
        <location evidence="1">Cell membrane</location>
        <topology evidence="1">Multi-pass membrane protein</topology>
    </subcellularLocation>
</comment>
<dbReference type="InterPro" id="IPR003740">
    <property type="entry name" value="YitT"/>
</dbReference>
<dbReference type="GO" id="GO:0005886">
    <property type="term" value="C:plasma membrane"/>
    <property type="evidence" value="ECO:0007669"/>
    <property type="project" value="UniProtKB-SubCell"/>
</dbReference>
<dbReference type="AlphaFoldDB" id="A0A0S2W8T0"/>
<dbReference type="InterPro" id="IPR051461">
    <property type="entry name" value="UPF0750_membrane"/>
</dbReference>
<keyword evidence="3 6" id="KW-0812">Transmembrane</keyword>
<dbReference type="RefSeq" id="WP_058118673.1">
    <property type="nucleotide sequence ID" value="NZ_CP011307.1"/>
</dbReference>
<evidence type="ECO:0000256" key="4">
    <source>
        <dbReference type="ARBA" id="ARBA00022989"/>
    </source>
</evidence>
<feature type="transmembrane region" description="Helical" evidence="6">
    <location>
        <begin position="163"/>
        <end position="187"/>
    </location>
</feature>
<dbReference type="PANTHER" id="PTHR33545">
    <property type="entry name" value="UPF0750 MEMBRANE PROTEIN YITT-RELATED"/>
    <property type="match status" value="1"/>
</dbReference>
<organism evidence="8 9">
    <name type="scientific">Intestinimonas butyriciproducens</name>
    <dbReference type="NCBI Taxonomy" id="1297617"/>
    <lineage>
        <taxon>Bacteria</taxon>
        <taxon>Bacillati</taxon>
        <taxon>Bacillota</taxon>
        <taxon>Clostridia</taxon>
        <taxon>Eubacteriales</taxon>
        <taxon>Intestinimonas</taxon>
    </lineage>
</organism>
<feature type="domain" description="DUF2179" evidence="7">
    <location>
        <begin position="225"/>
        <end position="279"/>
    </location>
</feature>
<accession>A0A0S2W8T0</accession>
<evidence type="ECO:0000256" key="1">
    <source>
        <dbReference type="ARBA" id="ARBA00004651"/>
    </source>
</evidence>
<evidence type="ECO:0000313" key="9">
    <source>
        <dbReference type="Proteomes" id="UP000064844"/>
    </source>
</evidence>
<keyword evidence="4 6" id="KW-1133">Transmembrane helix</keyword>
<proteinExistence type="predicted"/>
<protein>
    <recommendedName>
        <fullName evidence="7">DUF2179 domain-containing protein</fullName>
    </recommendedName>
</protein>
<feature type="transmembrane region" description="Helical" evidence="6">
    <location>
        <begin position="113"/>
        <end position="132"/>
    </location>
</feature>
<keyword evidence="2" id="KW-1003">Cell membrane</keyword>
<keyword evidence="9" id="KW-1185">Reference proteome</keyword>
<dbReference type="CDD" id="cd16380">
    <property type="entry name" value="YitT_C"/>
    <property type="match status" value="1"/>
</dbReference>